<dbReference type="PROSITE" id="PS00211">
    <property type="entry name" value="ABC_TRANSPORTER_1"/>
    <property type="match status" value="2"/>
</dbReference>
<evidence type="ECO:0000256" key="7">
    <source>
        <dbReference type="ARBA" id="ARBA00022967"/>
    </source>
</evidence>
<dbReference type="InterPro" id="IPR050095">
    <property type="entry name" value="ECF_ABC_transporter_ATP-bd"/>
</dbReference>
<dbReference type="GO" id="GO:0005524">
    <property type="term" value="F:ATP binding"/>
    <property type="evidence" value="ECO:0007669"/>
    <property type="project" value="UniProtKB-KW"/>
</dbReference>
<comment type="subcellular location">
    <subcellularLocation>
        <location evidence="1">Cell membrane</location>
        <topology evidence="1">Peripheral membrane protein</topology>
    </subcellularLocation>
</comment>
<evidence type="ECO:0000256" key="3">
    <source>
        <dbReference type="ARBA" id="ARBA00022448"/>
    </source>
</evidence>
<dbReference type="GO" id="GO:0042626">
    <property type="term" value="F:ATPase-coupled transmembrane transporter activity"/>
    <property type="evidence" value="ECO:0007669"/>
    <property type="project" value="TreeGrafter"/>
</dbReference>
<organism evidence="10 11">
    <name type="scientific">Oxobacter pfennigii</name>
    <dbReference type="NCBI Taxonomy" id="36849"/>
    <lineage>
        <taxon>Bacteria</taxon>
        <taxon>Bacillati</taxon>
        <taxon>Bacillota</taxon>
        <taxon>Clostridia</taxon>
        <taxon>Eubacteriales</taxon>
        <taxon>Clostridiaceae</taxon>
        <taxon>Oxobacter</taxon>
    </lineage>
</organism>
<evidence type="ECO:0000313" key="11">
    <source>
        <dbReference type="Proteomes" id="UP000050326"/>
    </source>
</evidence>
<keyword evidence="10" id="KW-0378">Hydrolase</keyword>
<evidence type="ECO:0000256" key="5">
    <source>
        <dbReference type="ARBA" id="ARBA00022741"/>
    </source>
</evidence>
<keyword evidence="6 10" id="KW-0067">ATP-binding</keyword>
<evidence type="ECO:0000256" key="4">
    <source>
        <dbReference type="ARBA" id="ARBA00022475"/>
    </source>
</evidence>
<comment type="caution">
    <text evidence="10">The sequence shown here is derived from an EMBL/GenBank/DDBJ whole genome shotgun (WGS) entry which is preliminary data.</text>
</comment>
<evidence type="ECO:0000313" key="10">
    <source>
        <dbReference type="EMBL" id="KPU43349.1"/>
    </source>
</evidence>
<dbReference type="NCBIfam" id="NF010167">
    <property type="entry name" value="PRK13648.1"/>
    <property type="match status" value="2"/>
</dbReference>
<dbReference type="SMART" id="SM00382">
    <property type="entry name" value="AAA"/>
    <property type="match status" value="2"/>
</dbReference>
<dbReference type="InterPro" id="IPR027417">
    <property type="entry name" value="P-loop_NTPase"/>
</dbReference>
<comment type="similarity">
    <text evidence="2">Belongs to the ABC transporter superfamily.</text>
</comment>
<keyword evidence="3" id="KW-0813">Transport</keyword>
<dbReference type="STRING" id="36849.OXPF_27900"/>
<feature type="domain" description="ABC transporter" evidence="9">
    <location>
        <begin position="286"/>
        <end position="516"/>
    </location>
</feature>
<dbReference type="InterPro" id="IPR015856">
    <property type="entry name" value="ABC_transpr_CbiO/EcfA_su"/>
</dbReference>
<dbReference type="PATRIC" id="fig|36849.3.peg.2951"/>
<keyword evidence="7" id="KW-1278">Translocase</keyword>
<dbReference type="SUPFAM" id="SSF52540">
    <property type="entry name" value="P-loop containing nucleoside triphosphate hydrolases"/>
    <property type="match status" value="2"/>
</dbReference>
<sequence length="537" mass="60638">MIKLDDVFYRYPESSENAVDNINLTIKEGEFVLIAGPSGCGKSTLLRLFNGIVPGFYGGTIGGKVMLKGKDIEHMDRQDILKTVGMVFQDPEKQMVLQDVEREIAFGLENLVMDLDSMKRNVAESMSFLGLNEIRDRKNTEISGGQKQRVAIASVMAMDPDIVAFDEPISQLDPIGGEEVLNSIKRLNRDLGKTVVMVEQRLDRCFHLADRIIFMEDGKIIAEGSPQSIPKIIERKCHLPNITYIFKKSGRDRLPVTIREGREYIKDIEFDYRPQKEHLPLGNVVVEANKVNFEYEKGKKTLKDIDFVLHRGEIMAVMGENGAGKSTFFKIIAGLIEEYNGRIVVNGKNLKKIIMEDRIKKIGYLSQNPNDYFGRSNVFKEVAYTLENIGQYDEKRVKSLLEILNIGHLKDRNPRDLSGGEKQRVAIACTMAADPDIVILDEPTRGMDGESKEQLGSIIRDLSHRGKAVVLITHDSDFAADYATTVTLMFHGEIVAKGWTEDILYGSMYYSPQIAKIFKDKYRIVNSREAIELLKVV</sequence>
<dbReference type="PROSITE" id="PS50893">
    <property type="entry name" value="ABC_TRANSPORTER_2"/>
    <property type="match status" value="2"/>
</dbReference>
<dbReference type="InterPro" id="IPR003593">
    <property type="entry name" value="AAA+_ATPase"/>
</dbReference>
<proteinExistence type="inferred from homology"/>
<dbReference type="FunFam" id="3.40.50.300:FF:000224">
    <property type="entry name" value="Energy-coupling factor transporter ATP-binding protein EcfA"/>
    <property type="match status" value="1"/>
</dbReference>
<dbReference type="PANTHER" id="PTHR43553">
    <property type="entry name" value="HEAVY METAL TRANSPORTER"/>
    <property type="match status" value="1"/>
</dbReference>
<dbReference type="EC" id="3.6.3.-" evidence="10"/>
<dbReference type="Gene3D" id="3.40.50.300">
    <property type="entry name" value="P-loop containing nucleotide triphosphate hydrolases"/>
    <property type="match status" value="2"/>
</dbReference>
<reference evidence="10 11" key="1">
    <citation type="submission" date="2015-09" db="EMBL/GenBank/DDBJ databases">
        <title>Genome sequence of Oxobacter pfennigii DSM 3222.</title>
        <authorList>
            <person name="Poehlein A."/>
            <person name="Bengelsdorf F.R."/>
            <person name="Schiel-Bengelsdorf B."/>
            <person name="Duerre P."/>
            <person name="Daniel R."/>
        </authorList>
    </citation>
    <scope>NUCLEOTIDE SEQUENCE [LARGE SCALE GENOMIC DNA]</scope>
    <source>
        <strain evidence="10 11">DSM 3222</strain>
    </source>
</reference>
<accession>A0A0P8W5U8</accession>
<evidence type="ECO:0000256" key="2">
    <source>
        <dbReference type="ARBA" id="ARBA00005417"/>
    </source>
</evidence>
<dbReference type="CDD" id="cd03226">
    <property type="entry name" value="ABC_cobalt_CbiO_domain2"/>
    <property type="match status" value="1"/>
</dbReference>
<evidence type="ECO:0000256" key="8">
    <source>
        <dbReference type="ARBA" id="ARBA00023136"/>
    </source>
</evidence>
<name>A0A0P8W5U8_9CLOT</name>
<dbReference type="GO" id="GO:0016887">
    <property type="term" value="F:ATP hydrolysis activity"/>
    <property type="evidence" value="ECO:0007669"/>
    <property type="project" value="InterPro"/>
</dbReference>
<feature type="domain" description="ABC transporter" evidence="9">
    <location>
        <begin position="2"/>
        <end position="242"/>
    </location>
</feature>
<dbReference type="RefSeq" id="WP_083479991.1">
    <property type="nucleotide sequence ID" value="NZ_LKET01000039.1"/>
</dbReference>
<dbReference type="Proteomes" id="UP000050326">
    <property type="component" value="Unassembled WGS sequence"/>
</dbReference>
<dbReference type="InterPro" id="IPR017871">
    <property type="entry name" value="ABC_transporter-like_CS"/>
</dbReference>
<keyword evidence="11" id="KW-1185">Reference proteome</keyword>
<dbReference type="AlphaFoldDB" id="A0A0P8W5U8"/>
<keyword evidence="4" id="KW-1003">Cell membrane</keyword>
<keyword evidence="5" id="KW-0547">Nucleotide-binding</keyword>
<dbReference type="PANTHER" id="PTHR43553:SF27">
    <property type="entry name" value="ENERGY-COUPLING FACTOR TRANSPORTER ATP-BINDING PROTEIN ECFA2"/>
    <property type="match status" value="1"/>
</dbReference>
<dbReference type="Pfam" id="PF00005">
    <property type="entry name" value="ABC_tran"/>
    <property type="match status" value="2"/>
</dbReference>
<evidence type="ECO:0000256" key="6">
    <source>
        <dbReference type="ARBA" id="ARBA00022840"/>
    </source>
</evidence>
<evidence type="ECO:0000259" key="9">
    <source>
        <dbReference type="PROSITE" id="PS50893"/>
    </source>
</evidence>
<dbReference type="CDD" id="cd03225">
    <property type="entry name" value="ABC_cobalt_CbiO_domain1"/>
    <property type="match status" value="1"/>
</dbReference>
<protein>
    <submittedName>
        <fullName evidence="10">Putative HMP/thiamine import ATP-binding protein YkoD</fullName>
        <ecNumber evidence="10">3.6.3.-</ecNumber>
    </submittedName>
</protein>
<gene>
    <name evidence="10" type="primary">ykoD_2</name>
    <name evidence="10" type="ORF">OXPF_27900</name>
</gene>
<keyword evidence="8" id="KW-0472">Membrane</keyword>
<evidence type="ECO:0000256" key="1">
    <source>
        <dbReference type="ARBA" id="ARBA00004202"/>
    </source>
</evidence>
<dbReference type="GO" id="GO:0043190">
    <property type="term" value="C:ATP-binding cassette (ABC) transporter complex"/>
    <property type="evidence" value="ECO:0007669"/>
    <property type="project" value="TreeGrafter"/>
</dbReference>
<dbReference type="InterPro" id="IPR003439">
    <property type="entry name" value="ABC_transporter-like_ATP-bd"/>
</dbReference>
<dbReference type="EMBL" id="LKET01000039">
    <property type="protein sequence ID" value="KPU43349.1"/>
    <property type="molecule type" value="Genomic_DNA"/>
</dbReference>